<reference evidence="2 3" key="1">
    <citation type="submission" date="2024-04" db="EMBL/GenBank/DDBJ databases">
        <authorList>
            <consortium name="Genoscope - CEA"/>
            <person name="William W."/>
        </authorList>
    </citation>
    <scope>NUCLEOTIDE SEQUENCE [LARGE SCALE GENOMIC DNA]</scope>
</reference>
<feature type="compositionally biased region" description="Basic and acidic residues" evidence="1">
    <location>
        <begin position="207"/>
        <end position="220"/>
    </location>
</feature>
<dbReference type="EMBL" id="CAXITT010000154">
    <property type="protein sequence ID" value="CAL1533872.1"/>
    <property type="molecule type" value="Genomic_DNA"/>
</dbReference>
<evidence type="ECO:0000313" key="2">
    <source>
        <dbReference type="EMBL" id="CAL1533872.1"/>
    </source>
</evidence>
<feature type="region of interest" description="Disordered" evidence="1">
    <location>
        <begin position="1"/>
        <end position="25"/>
    </location>
</feature>
<comment type="caution">
    <text evidence="2">The sequence shown here is derived from an EMBL/GenBank/DDBJ whole genome shotgun (WGS) entry which is preliminary data.</text>
</comment>
<proteinExistence type="predicted"/>
<feature type="region of interest" description="Disordered" evidence="1">
    <location>
        <begin position="202"/>
        <end position="228"/>
    </location>
</feature>
<sequence length="286" mass="33427">MTTESTEPDALHGSAPLLEDFPPRVPSSNYETIPFDFHTKTSFDADDALIQTRSKQYKAQPSEKDDDIWKRQPPDFRYVVYDPHPPKRNTVDAIRPWEYGTVPGQKEVIRRNRDDDKLPDIFDHKEPEAKFHTMFRTARPFTAKKMFVSSGMNKPGTYLNPKPHDFRQYPPIKSLGLDEFVTNHEKDPYALRFKSQHLNIISGLPREPPKRDLAPGRQMDKPMSGKKKWDAQLILDKDSWPKRSAAFTRHRRRHRQPYSAFMERVETALTTRWSMEQMDKALQACS</sequence>
<keyword evidence="3" id="KW-1185">Reference proteome</keyword>
<dbReference type="Proteomes" id="UP001497497">
    <property type="component" value="Unassembled WGS sequence"/>
</dbReference>
<gene>
    <name evidence="2" type="ORF">GSLYS_00007832001</name>
</gene>
<evidence type="ECO:0000256" key="1">
    <source>
        <dbReference type="SAM" id="MobiDB-lite"/>
    </source>
</evidence>
<organism evidence="2 3">
    <name type="scientific">Lymnaea stagnalis</name>
    <name type="common">Great pond snail</name>
    <name type="synonym">Helix stagnalis</name>
    <dbReference type="NCBI Taxonomy" id="6523"/>
    <lineage>
        <taxon>Eukaryota</taxon>
        <taxon>Metazoa</taxon>
        <taxon>Spiralia</taxon>
        <taxon>Lophotrochozoa</taxon>
        <taxon>Mollusca</taxon>
        <taxon>Gastropoda</taxon>
        <taxon>Heterobranchia</taxon>
        <taxon>Euthyneura</taxon>
        <taxon>Panpulmonata</taxon>
        <taxon>Hygrophila</taxon>
        <taxon>Lymnaeoidea</taxon>
        <taxon>Lymnaeidae</taxon>
        <taxon>Lymnaea</taxon>
    </lineage>
</organism>
<protein>
    <submittedName>
        <fullName evidence="2">Uncharacterized protein</fullName>
    </submittedName>
</protein>
<accession>A0AAV2HJ14</accession>
<dbReference type="AlphaFoldDB" id="A0AAV2HJ14"/>
<name>A0AAV2HJ14_LYMST</name>
<evidence type="ECO:0000313" key="3">
    <source>
        <dbReference type="Proteomes" id="UP001497497"/>
    </source>
</evidence>